<dbReference type="EMBL" id="OW240913">
    <property type="protein sequence ID" value="CAH2254053.1"/>
    <property type="molecule type" value="Genomic_DNA"/>
</dbReference>
<name>A0AAD1RJE2_PELCU</name>
<proteinExistence type="predicted"/>
<evidence type="ECO:0000313" key="3">
    <source>
        <dbReference type="Proteomes" id="UP001295444"/>
    </source>
</evidence>
<gene>
    <name evidence="2" type="ORF">PECUL_23A013774</name>
</gene>
<keyword evidence="3" id="KW-1185">Reference proteome</keyword>
<sequence length="104" mass="11812">MRQKSAERNRCTALDCMLQHLDKVFAQFWEQLEVRAPEAAGGQRSKWRGKYLDTEVRPQMQALSKARGKQENKCNPSPDLSRVSPLGTELRSRPATKASRKVIG</sequence>
<organism evidence="2 3">
    <name type="scientific">Pelobates cultripes</name>
    <name type="common">Western spadefoot toad</name>
    <dbReference type="NCBI Taxonomy" id="61616"/>
    <lineage>
        <taxon>Eukaryota</taxon>
        <taxon>Metazoa</taxon>
        <taxon>Chordata</taxon>
        <taxon>Craniata</taxon>
        <taxon>Vertebrata</taxon>
        <taxon>Euteleostomi</taxon>
        <taxon>Amphibia</taxon>
        <taxon>Batrachia</taxon>
        <taxon>Anura</taxon>
        <taxon>Pelobatoidea</taxon>
        <taxon>Pelobatidae</taxon>
        <taxon>Pelobates</taxon>
    </lineage>
</organism>
<dbReference type="AlphaFoldDB" id="A0AAD1RJE2"/>
<dbReference type="Proteomes" id="UP001295444">
    <property type="component" value="Chromosome 02"/>
</dbReference>
<feature type="region of interest" description="Disordered" evidence="1">
    <location>
        <begin position="58"/>
        <end position="104"/>
    </location>
</feature>
<accession>A0AAD1RJE2</accession>
<protein>
    <submittedName>
        <fullName evidence="2">Uncharacterized protein</fullName>
    </submittedName>
</protein>
<reference evidence="2" key="1">
    <citation type="submission" date="2022-03" db="EMBL/GenBank/DDBJ databases">
        <authorList>
            <person name="Alioto T."/>
            <person name="Alioto T."/>
            <person name="Gomez Garrido J."/>
        </authorList>
    </citation>
    <scope>NUCLEOTIDE SEQUENCE</scope>
</reference>
<evidence type="ECO:0000256" key="1">
    <source>
        <dbReference type="SAM" id="MobiDB-lite"/>
    </source>
</evidence>
<evidence type="ECO:0000313" key="2">
    <source>
        <dbReference type="EMBL" id="CAH2254053.1"/>
    </source>
</evidence>